<feature type="binding site" evidence="6">
    <location>
        <position position="246"/>
    </location>
    <ligand>
        <name>chlorophyll a</name>
        <dbReference type="ChEBI" id="CHEBI:58416"/>
        <label>1</label>
    </ligand>
</feature>
<keyword evidence="7" id="KW-0793">Thylakoid</keyword>
<accession>A0AAW1T7H0</accession>
<protein>
    <recommendedName>
        <fullName evidence="7">Chlorophyll a-b binding protein, chloroplastic</fullName>
    </recommendedName>
</protein>
<dbReference type="Gene3D" id="1.10.3460.10">
    <property type="entry name" value="Chlorophyll a/b binding protein domain"/>
    <property type="match status" value="1"/>
</dbReference>
<evidence type="ECO:0000256" key="4">
    <source>
        <dbReference type="ARBA" id="ARBA00022640"/>
    </source>
</evidence>
<evidence type="ECO:0000256" key="2">
    <source>
        <dbReference type="ARBA" id="ARBA00022528"/>
    </source>
</evidence>
<dbReference type="GO" id="GO:0016168">
    <property type="term" value="F:chlorophyll binding"/>
    <property type="evidence" value="ECO:0007669"/>
    <property type="project" value="UniProtKB-KW"/>
</dbReference>
<feature type="signal peptide" evidence="8">
    <location>
        <begin position="1"/>
        <end position="26"/>
    </location>
</feature>
<keyword evidence="8" id="KW-0732">Signal</keyword>
<gene>
    <name evidence="9" type="ORF">WJX84_002689</name>
</gene>
<comment type="function">
    <text evidence="7">The light-harvesting complex (LHC) functions as a light receptor, it captures and delivers excitation energy to photosystems with which it is closely associated.</text>
</comment>
<dbReference type="PANTHER" id="PTHR21649">
    <property type="entry name" value="CHLOROPHYLL A/B BINDING PROTEIN"/>
    <property type="match status" value="1"/>
</dbReference>
<keyword evidence="10" id="KW-1185">Reference proteome</keyword>
<reference evidence="9 10" key="1">
    <citation type="journal article" date="2024" name="Nat. Commun.">
        <title>Phylogenomics reveals the evolutionary origins of lichenization in chlorophyte algae.</title>
        <authorList>
            <person name="Puginier C."/>
            <person name="Libourel C."/>
            <person name="Otte J."/>
            <person name="Skaloud P."/>
            <person name="Haon M."/>
            <person name="Grisel S."/>
            <person name="Petersen M."/>
            <person name="Berrin J.G."/>
            <person name="Delaux P.M."/>
            <person name="Dal Grande F."/>
            <person name="Keller J."/>
        </authorList>
    </citation>
    <scope>NUCLEOTIDE SEQUENCE [LARGE SCALE GENOMIC DNA]</scope>
    <source>
        <strain evidence="9 10">SAG 2523</strain>
    </source>
</reference>
<feature type="binding site" evidence="6">
    <location>
        <position position="275"/>
    </location>
    <ligand>
        <name>chlorophyll a</name>
        <dbReference type="ChEBI" id="CHEBI:58416"/>
        <label>1</label>
    </ligand>
</feature>
<comment type="similarity">
    <text evidence="7">Belongs to the light-harvesting chlorophyll a/b-binding (LHC) protein family.</text>
</comment>
<keyword evidence="5 7" id="KW-0157">Chromophore</keyword>
<keyword evidence="1 6" id="KW-0148">Chlorophyll</keyword>
<keyword evidence="4 7" id="KW-0934">Plastid</keyword>
<feature type="binding site" evidence="6">
    <location>
        <position position="260"/>
    </location>
    <ligand>
        <name>chlorophyll a</name>
        <dbReference type="ChEBI" id="CHEBI:58416"/>
        <label>1</label>
    </ligand>
</feature>
<sequence>MKTCRQQHQCRKLVLVLFWFTFRVTAVPASLHHQTSYIHFYDSILDAPVHLCSIESASRLLRQGDVIVFAKDIPGFHQHWPVKLARVGIRHINLAEMFVSTPLWTWIVAERQGLWLPGVEAPDHLTKANLAGDRGFDPFGLGTEPGRLEWYAEAEKINGRWAMAAVAGILGQELLGVTPVWFAAGTKDYAIPPLPLTAIEFLVLGFLELKRFQGFKEHKTSGFLDEYPFDPAGLNSEANQVKEIKNGRLAMVAFVGFGIQAIVTQQGPIQNLTSHLSSPFENNIIGSIKNLPTTIGNLKTA</sequence>
<keyword evidence="7" id="KW-0603">Photosystem I</keyword>
<dbReference type="SUPFAM" id="SSF103511">
    <property type="entry name" value="Chlorophyll a-b binding protein"/>
    <property type="match status" value="1"/>
</dbReference>
<feature type="binding site" evidence="6">
    <location>
        <position position="242"/>
    </location>
    <ligand>
        <name>chlorophyll a</name>
        <dbReference type="ChEBI" id="CHEBI:58416"/>
        <label>1</label>
    </ligand>
</feature>
<organism evidence="9 10">
    <name type="scientific">Apatococcus fuscideae</name>
    <dbReference type="NCBI Taxonomy" id="2026836"/>
    <lineage>
        <taxon>Eukaryota</taxon>
        <taxon>Viridiplantae</taxon>
        <taxon>Chlorophyta</taxon>
        <taxon>core chlorophytes</taxon>
        <taxon>Trebouxiophyceae</taxon>
        <taxon>Chlorellales</taxon>
        <taxon>Chlorellaceae</taxon>
        <taxon>Apatococcus</taxon>
    </lineage>
</organism>
<evidence type="ECO:0000256" key="8">
    <source>
        <dbReference type="SAM" id="SignalP"/>
    </source>
</evidence>
<dbReference type="Pfam" id="PF00504">
    <property type="entry name" value="Chloroa_b-bind"/>
    <property type="match status" value="1"/>
</dbReference>
<feature type="binding site" evidence="6">
    <location>
        <position position="248"/>
    </location>
    <ligand>
        <name>chlorophyll a</name>
        <dbReference type="ChEBI" id="CHEBI:58416"/>
        <label>1</label>
    </ligand>
</feature>
<evidence type="ECO:0000256" key="3">
    <source>
        <dbReference type="ARBA" id="ARBA00022531"/>
    </source>
</evidence>
<feature type="binding site" evidence="6">
    <location>
        <position position="160"/>
    </location>
    <ligand>
        <name>chlorophyll b</name>
        <dbReference type="ChEBI" id="CHEBI:61721"/>
        <label>3</label>
    </ligand>
</feature>
<dbReference type="GO" id="GO:0009765">
    <property type="term" value="P:photosynthesis, light harvesting"/>
    <property type="evidence" value="ECO:0007669"/>
    <property type="project" value="InterPro"/>
</dbReference>
<dbReference type="InterPro" id="IPR001344">
    <property type="entry name" value="Chloro_AB-bd_pln"/>
</dbReference>
<keyword evidence="2 7" id="KW-0150">Chloroplast</keyword>
<dbReference type="Proteomes" id="UP001485043">
    <property type="component" value="Unassembled WGS sequence"/>
</dbReference>
<feature type="binding site" evidence="6">
    <location>
        <position position="155"/>
    </location>
    <ligand>
        <name>chlorophyll a</name>
        <dbReference type="ChEBI" id="CHEBI:58416"/>
        <label>1</label>
    </ligand>
</feature>
<feature type="chain" id="PRO_5043497782" description="Chlorophyll a-b binding protein, chloroplastic" evidence="8">
    <location>
        <begin position="27"/>
        <end position="301"/>
    </location>
</feature>
<evidence type="ECO:0000256" key="5">
    <source>
        <dbReference type="ARBA" id="ARBA00022991"/>
    </source>
</evidence>
<dbReference type="InterPro" id="IPR022796">
    <property type="entry name" value="Chloroa_b-bind"/>
</dbReference>
<evidence type="ECO:0000256" key="6">
    <source>
        <dbReference type="PIRSR" id="PIRSR601344-1"/>
    </source>
</evidence>
<keyword evidence="3 7" id="KW-0602">Photosynthesis</keyword>
<dbReference type="GO" id="GO:0009535">
    <property type="term" value="C:chloroplast thylakoid membrane"/>
    <property type="evidence" value="ECO:0007669"/>
    <property type="project" value="UniProtKB-SubCell"/>
</dbReference>
<evidence type="ECO:0000256" key="1">
    <source>
        <dbReference type="ARBA" id="ARBA00022494"/>
    </source>
</evidence>
<feature type="binding site" description="axial binding residue" evidence="6">
    <location>
        <position position="217"/>
    </location>
    <ligand>
        <name>chlorophyll a</name>
        <dbReference type="ChEBI" id="CHEBI:58416"/>
        <label>3</label>
    </ligand>
    <ligandPart>
        <name>Mg</name>
        <dbReference type="ChEBI" id="CHEBI:25107"/>
    </ligandPart>
</feature>
<dbReference type="GO" id="GO:0009522">
    <property type="term" value="C:photosystem I"/>
    <property type="evidence" value="ECO:0007669"/>
    <property type="project" value="UniProtKB-KW"/>
</dbReference>
<evidence type="ECO:0000313" key="10">
    <source>
        <dbReference type="Proteomes" id="UP001485043"/>
    </source>
</evidence>
<comment type="subcellular location">
    <subcellularLocation>
        <location evidence="7">Plastid</location>
        <location evidence="7">Chloroplast thylakoid membrane</location>
    </subcellularLocation>
</comment>
<comment type="caution">
    <text evidence="9">The sequence shown here is derived from an EMBL/GenBank/DDBJ whole genome shotgun (WGS) entry which is preliminary data.</text>
</comment>
<evidence type="ECO:0000256" key="7">
    <source>
        <dbReference type="RuleBase" id="RU363080"/>
    </source>
</evidence>
<keyword evidence="7" id="KW-0604">Photosystem II</keyword>
<dbReference type="AlphaFoldDB" id="A0AAW1T7H0"/>
<evidence type="ECO:0000313" key="9">
    <source>
        <dbReference type="EMBL" id="KAK9865495.1"/>
    </source>
</evidence>
<feature type="binding site" evidence="6">
    <location>
        <position position="243"/>
    </location>
    <ligand>
        <name>chlorophyll a</name>
        <dbReference type="ChEBI" id="CHEBI:58416"/>
        <label>1</label>
    </ligand>
</feature>
<dbReference type="GO" id="GO:0009523">
    <property type="term" value="C:photosystem II"/>
    <property type="evidence" value="ECO:0007669"/>
    <property type="project" value="UniProtKB-KW"/>
</dbReference>
<name>A0AAW1T7H0_9CHLO</name>
<dbReference type="EMBL" id="JALJOV010000243">
    <property type="protein sequence ID" value="KAK9865495.1"/>
    <property type="molecule type" value="Genomic_DNA"/>
</dbReference>
<proteinExistence type="inferred from homology"/>